<gene>
    <name evidence="2" type="ORF">DdX_16792</name>
</gene>
<evidence type="ECO:0000256" key="1">
    <source>
        <dbReference type="SAM" id="SignalP"/>
    </source>
</evidence>
<protein>
    <submittedName>
        <fullName evidence="2">Uncharacterized protein</fullName>
    </submittedName>
</protein>
<keyword evidence="1" id="KW-0732">Signal</keyword>
<feature type="signal peptide" evidence="1">
    <location>
        <begin position="1"/>
        <end position="19"/>
    </location>
</feature>
<comment type="caution">
    <text evidence="2">The sequence shown here is derived from an EMBL/GenBank/DDBJ whole genome shotgun (WGS) entry which is preliminary data.</text>
</comment>
<keyword evidence="3" id="KW-1185">Reference proteome</keyword>
<dbReference type="Proteomes" id="UP001201812">
    <property type="component" value="Unassembled WGS sequence"/>
</dbReference>
<name>A0AAD4MNC3_9BILA</name>
<reference evidence="2" key="1">
    <citation type="submission" date="2022-01" db="EMBL/GenBank/DDBJ databases">
        <title>Genome Sequence Resource for Two Populations of Ditylenchus destructor, the Migratory Endoparasitic Phytonematode.</title>
        <authorList>
            <person name="Zhang H."/>
            <person name="Lin R."/>
            <person name="Xie B."/>
        </authorList>
    </citation>
    <scope>NUCLEOTIDE SEQUENCE</scope>
    <source>
        <strain evidence="2">BazhouSP</strain>
    </source>
</reference>
<feature type="chain" id="PRO_5041896833" evidence="1">
    <location>
        <begin position="20"/>
        <end position="231"/>
    </location>
</feature>
<proteinExistence type="predicted"/>
<accession>A0AAD4MNC3</accession>
<evidence type="ECO:0000313" key="2">
    <source>
        <dbReference type="EMBL" id="KAI1700277.1"/>
    </source>
</evidence>
<sequence>MLRIAILVFFGEMLSFGLGSLAEENYAKAKSGLKEQITFLVSLTGNFYNEAADGYELMADRALAPIHWSPKKNDILGYEFKENQELFYSVNGFEKPEGDNLWHWVQKYYMNSKYILTTRNLGMRSQQNGKKEVDDSKHEKPLTGLSMALLAEALLEKACETAAREAHDTLDFKVPESMKAAGGGKDPMAELREIFARREKRLGEKKAELHKNLIALFGNANEGSLAHVLFS</sequence>
<dbReference type="EMBL" id="JAKKPZ010000150">
    <property type="protein sequence ID" value="KAI1700277.1"/>
    <property type="molecule type" value="Genomic_DNA"/>
</dbReference>
<evidence type="ECO:0000313" key="3">
    <source>
        <dbReference type="Proteomes" id="UP001201812"/>
    </source>
</evidence>
<organism evidence="2 3">
    <name type="scientific">Ditylenchus destructor</name>
    <dbReference type="NCBI Taxonomy" id="166010"/>
    <lineage>
        <taxon>Eukaryota</taxon>
        <taxon>Metazoa</taxon>
        <taxon>Ecdysozoa</taxon>
        <taxon>Nematoda</taxon>
        <taxon>Chromadorea</taxon>
        <taxon>Rhabditida</taxon>
        <taxon>Tylenchina</taxon>
        <taxon>Tylenchomorpha</taxon>
        <taxon>Sphaerularioidea</taxon>
        <taxon>Anguinidae</taxon>
        <taxon>Anguininae</taxon>
        <taxon>Ditylenchus</taxon>
    </lineage>
</organism>
<dbReference type="AlphaFoldDB" id="A0AAD4MNC3"/>